<dbReference type="EMBL" id="MNCJ02000331">
    <property type="protein sequence ID" value="KAF5759366.1"/>
    <property type="molecule type" value="Genomic_DNA"/>
</dbReference>
<accession>A0A9K3DSC1</accession>
<comment type="caution">
    <text evidence="1">The sequence shown here is derived from an EMBL/GenBank/DDBJ whole genome shotgun (WGS) entry which is preliminary data.</text>
</comment>
<proteinExistence type="predicted"/>
<dbReference type="AlphaFoldDB" id="A0A9K3DSC1"/>
<keyword evidence="2" id="KW-1185">Reference proteome</keyword>
<dbReference type="Gramene" id="mRNA:HanXRQr2_Chr16g0740411">
    <property type="protein sequence ID" value="CDS:HanXRQr2_Chr16g0740411.1"/>
    <property type="gene ID" value="HanXRQr2_Chr16g0740411"/>
</dbReference>
<gene>
    <name evidence="1" type="ORF">HanXRQr2_Chr16g0740411</name>
</gene>
<evidence type="ECO:0000313" key="2">
    <source>
        <dbReference type="Proteomes" id="UP000215914"/>
    </source>
</evidence>
<reference evidence="1" key="1">
    <citation type="journal article" date="2017" name="Nature">
        <title>The sunflower genome provides insights into oil metabolism, flowering and Asterid evolution.</title>
        <authorList>
            <person name="Badouin H."/>
            <person name="Gouzy J."/>
            <person name="Grassa C.J."/>
            <person name="Murat F."/>
            <person name="Staton S.E."/>
            <person name="Cottret L."/>
            <person name="Lelandais-Briere C."/>
            <person name="Owens G.L."/>
            <person name="Carrere S."/>
            <person name="Mayjonade B."/>
            <person name="Legrand L."/>
            <person name="Gill N."/>
            <person name="Kane N.C."/>
            <person name="Bowers J.E."/>
            <person name="Hubner S."/>
            <person name="Bellec A."/>
            <person name="Berard A."/>
            <person name="Berges H."/>
            <person name="Blanchet N."/>
            <person name="Boniface M.C."/>
            <person name="Brunel D."/>
            <person name="Catrice O."/>
            <person name="Chaidir N."/>
            <person name="Claudel C."/>
            <person name="Donnadieu C."/>
            <person name="Faraut T."/>
            <person name="Fievet G."/>
            <person name="Helmstetter N."/>
            <person name="King M."/>
            <person name="Knapp S.J."/>
            <person name="Lai Z."/>
            <person name="Le Paslier M.C."/>
            <person name="Lippi Y."/>
            <person name="Lorenzon L."/>
            <person name="Mandel J.R."/>
            <person name="Marage G."/>
            <person name="Marchand G."/>
            <person name="Marquand E."/>
            <person name="Bret-Mestries E."/>
            <person name="Morien E."/>
            <person name="Nambeesan S."/>
            <person name="Nguyen T."/>
            <person name="Pegot-Espagnet P."/>
            <person name="Pouilly N."/>
            <person name="Raftis F."/>
            <person name="Sallet E."/>
            <person name="Schiex T."/>
            <person name="Thomas J."/>
            <person name="Vandecasteele C."/>
            <person name="Vares D."/>
            <person name="Vear F."/>
            <person name="Vautrin S."/>
            <person name="Crespi M."/>
            <person name="Mangin B."/>
            <person name="Burke J.M."/>
            <person name="Salse J."/>
            <person name="Munos S."/>
            <person name="Vincourt P."/>
            <person name="Rieseberg L.H."/>
            <person name="Langlade N.B."/>
        </authorList>
    </citation>
    <scope>NUCLEOTIDE SEQUENCE</scope>
    <source>
        <tissue evidence="1">Leaves</tissue>
    </source>
</reference>
<name>A0A9K3DSC1_HELAN</name>
<dbReference type="Proteomes" id="UP000215914">
    <property type="component" value="Unassembled WGS sequence"/>
</dbReference>
<evidence type="ECO:0000313" key="1">
    <source>
        <dbReference type="EMBL" id="KAF5759366.1"/>
    </source>
</evidence>
<reference evidence="1" key="2">
    <citation type="submission" date="2020-06" db="EMBL/GenBank/DDBJ databases">
        <title>Helianthus annuus Genome sequencing and assembly Release 2.</title>
        <authorList>
            <person name="Gouzy J."/>
            <person name="Langlade N."/>
            <person name="Munos S."/>
        </authorList>
    </citation>
    <scope>NUCLEOTIDE SEQUENCE</scope>
    <source>
        <tissue evidence="1">Leaves</tissue>
    </source>
</reference>
<organism evidence="1 2">
    <name type="scientific">Helianthus annuus</name>
    <name type="common">Common sunflower</name>
    <dbReference type="NCBI Taxonomy" id="4232"/>
    <lineage>
        <taxon>Eukaryota</taxon>
        <taxon>Viridiplantae</taxon>
        <taxon>Streptophyta</taxon>
        <taxon>Embryophyta</taxon>
        <taxon>Tracheophyta</taxon>
        <taxon>Spermatophyta</taxon>
        <taxon>Magnoliopsida</taxon>
        <taxon>eudicotyledons</taxon>
        <taxon>Gunneridae</taxon>
        <taxon>Pentapetalae</taxon>
        <taxon>asterids</taxon>
        <taxon>campanulids</taxon>
        <taxon>Asterales</taxon>
        <taxon>Asteraceae</taxon>
        <taxon>Asteroideae</taxon>
        <taxon>Heliantheae alliance</taxon>
        <taxon>Heliantheae</taxon>
        <taxon>Helianthus</taxon>
    </lineage>
</organism>
<sequence>MFPLGRSQVRIRQAYANSPTEHCCSRIRTWVRCQQEKSINICFTLASRHFSYYRL</sequence>
<protein>
    <submittedName>
        <fullName evidence="1">Uncharacterized protein</fullName>
    </submittedName>
</protein>